<keyword evidence="2" id="KW-1185">Reference proteome</keyword>
<organism evidence="1 2">
    <name type="scientific">Rhodovulum visakhapatnamense</name>
    <dbReference type="NCBI Taxonomy" id="364297"/>
    <lineage>
        <taxon>Bacteria</taxon>
        <taxon>Pseudomonadati</taxon>
        <taxon>Pseudomonadota</taxon>
        <taxon>Alphaproteobacteria</taxon>
        <taxon>Rhodobacterales</taxon>
        <taxon>Paracoccaceae</taxon>
        <taxon>Rhodovulum</taxon>
    </lineage>
</organism>
<proteinExistence type="predicted"/>
<accession>A0ABS1RFH0</accession>
<dbReference type="EMBL" id="JAESIL010000033">
    <property type="protein sequence ID" value="MBL3578378.1"/>
    <property type="molecule type" value="Genomic_DNA"/>
</dbReference>
<protein>
    <submittedName>
        <fullName evidence="1">Uncharacterized protein</fullName>
    </submittedName>
</protein>
<dbReference type="Proteomes" id="UP000635853">
    <property type="component" value="Unassembled WGS sequence"/>
</dbReference>
<gene>
    <name evidence="1" type="ORF">JMJ92_09450</name>
</gene>
<reference evidence="2" key="1">
    <citation type="submission" date="2021-01" db="EMBL/GenBank/DDBJ databases">
        <title>Draft genomes of Rhodovulum sulfidophilum.</title>
        <authorList>
            <person name="Guzman M.S."/>
        </authorList>
    </citation>
    <scope>NUCLEOTIDE SEQUENCE [LARGE SCALE GENOMIC DNA]</scope>
    <source>
        <strain evidence="2">AB19</strain>
    </source>
</reference>
<dbReference type="RefSeq" id="WP_075784007.1">
    <property type="nucleotide sequence ID" value="NZ_JAESIL010000033.1"/>
</dbReference>
<evidence type="ECO:0000313" key="1">
    <source>
        <dbReference type="EMBL" id="MBL3578378.1"/>
    </source>
</evidence>
<evidence type="ECO:0000313" key="2">
    <source>
        <dbReference type="Proteomes" id="UP000635853"/>
    </source>
</evidence>
<name>A0ABS1RFH0_9RHOB</name>
<sequence length="125" mass="12694">MTTLSNDVLDAGLQVIRDAASPVLYLCSQEPTTYAEASSTYKLGTKASPTIGAQAPRTGGGRKIDIATFTDGTVDASGTGTHWAVVDAATSRLLATLPVVGAQVMTAGNPLSLNTPIELGFSPAA</sequence>
<comment type="caution">
    <text evidence="1">The sequence shown here is derived from an EMBL/GenBank/DDBJ whole genome shotgun (WGS) entry which is preliminary data.</text>
</comment>